<proteinExistence type="predicted"/>
<feature type="signal peptide" evidence="1">
    <location>
        <begin position="1"/>
        <end position="18"/>
    </location>
</feature>
<evidence type="ECO:0000313" key="2">
    <source>
        <dbReference type="EMBL" id="KAJ7610498.1"/>
    </source>
</evidence>
<evidence type="ECO:0000313" key="3">
    <source>
        <dbReference type="Proteomes" id="UP001221142"/>
    </source>
</evidence>
<organism evidence="2 3">
    <name type="scientific">Roridomyces roridus</name>
    <dbReference type="NCBI Taxonomy" id="1738132"/>
    <lineage>
        <taxon>Eukaryota</taxon>
        <taxon>Fungi</taxon>
        <taxon>Dikarya</taxon>
        <taxon>Basidiomycota</taxon>
        <taxon>Agaricomycotina</taxon>
        <taxon>Agaricomycetes</taxon>
        <taxon>Agaricomycetidae</taxon>
        <taxon>Agaricales</taxon>
        <taxon>Marasmiineae</taxon>
        <taxon>Mycenaceae</taxon>
        <taxon>Roridomyces</taxon>
    </lineage>
</organism>
<gene>
    <name evidence="2" type="ORF">FB45DRAFT_875847</name>
</gene>
<reference evidence="2" key="1">
    <citation type="submission" date="2023-03" db="EMBL/GenBank/DDBJ databases">
        <title>Massive genome expansion in bonnet fungi (Mycena s.s.) driven by repeated elements and novel gene families across ecological guilds.</title>
        <authorList>
            <consortium name="Lawrence Berkeley National Laboratory"/>
            <person name="Harder C.B."/>
            <person name="Miyauchi S."/>
            <person name="Viragh M."/>
            <person name="Kuo A."/>
            <person name="Thoen E."/>
            <person name="Andreopoulos B."/>
            <person name="Lu D."/>
            <person name="Skrede I."/>
            <person name="Drula E."/>
            <person name="Henrissat B."/>
            <person name="Morin E."/>
            <person name="Kohler A."/>
            <person name="Barry K."/>
            <person name="LaButti K."/>
            <person name="Morin E."/>
            <person name="Salamov A."/>
            <person name="Lipzen A."/>
            <person name="Mereny Z."/>
            <person name="Hegedus B."/>
            <person name="Baldrian P."/>
            <person name="Stursova M."/>
            <person name="Weitz H."/>
            <person name="Taylor A."/>
            <person name="Grigoriev I.V."/>
            <person name="Nagy L.G."/>
            <person name="Martin F."/>
            <person name="Kauserud H."/>
        </authorList>
    </citation>
    <scope>NUCLEOTIDE SEQUENCE</scope>
    <source>
        <strain evidence="2">9284</strain>
    </source>
</reference>
<dbReference type="AlphaFoldDB" id="A0AAD7B5F9"/>
<evidence type="ECO:0000256" key="1">
    <source>
        <dbReference type="SAM" id="SignalP"/>
    </source>
</evidence>
<keyword evidence="1" id="KW-0732">Signal</keyword>
<dbReference type="Proteomes" id="UP001221142">
    <property type="component" value="Unassembled WGS sequence"/>
</dbReference>
<keyword evidence="3" id="KW-1185">Reference proteome</keyword>
<comment type="caution">
    <text evidence="2">The sequence shown here is derived from an EMBL/GenBank/DDBJ whole genome shotgun (WGS) entry which is preliminary data.</text>
</comment>
<name>A0AAD7B5F9_9AGAR</name>
<dbReference type="EMBL" id="JARKIF010000035">
    <property type="protein sequence ID" value="KAJ7610498.1"/>
    <property type="molecule type" value="Genomic_DNA"/>
</dbReference>
<sequence length="101" mass="10630">MKLSLTVLLLSAATLTLAARPLSSEARRTTIVSISTITVTAHPASSTSTLGVSTSSAIIHSVSGSSIRISTSTESSHCQPTRGIFFKFRGRHALHPLCRVP</sequence>
<feature type="chain" id="PRO_5042040733" evidence="1">
    <location>
        <begin position="19"/>
        <end position="101"/>
    </location>
</feature>
<accession>A0AAD7B5F9</accession>
<protein>
    <submittedName>
        <fullName evidence="2">Uncharacterized protein</fullName>
    </submittedName>
</protein>